<feature type="compositionally biased region" description="Low complexity" evidence="1">
    <location>
        <begin position="429"/>
        <end position="447"/>
    </location>
</feature>
<evidence type="ECO:0000256" key="1">
    <source>
        <dbReference type="SAM" id="MobiDB-lite"/>
    </source>
</evidence>
<feature type="compositionally biased region" description="Acidic residues" evidence="1">
    <location>
        <begin position="73"/>
        <end position="83"/>
    </location>
</feature>
<reference evidence="2 3" key="1">
    <citation type="submission" date="2022-05" db="EMBL/GenBank/DDBJ databases">
        <authorList>
            <consortium name="Genoscope - CEA"/>
            <person name="William W."/>
        </authorList>
    </citation>
    <scope>NUCLEOTIDE SEQUENCE [LARGE SCALE GENOMIC DNA]</scope>
</reference>
<accession>A0ABN8MMB1</accession>
<gene>
    <name evidence="2" type="ORF">PEVE_00038731</name>
</gene>
<feature type="region of interest" description="Disordered" evidence="1">
    <location>
        <begin position="41"/>
        <end position="85"/>
    </location>
</feature>
<feature type="region of interest" description="Disordered" evidence="1">
    <location>
        <begin position="97"/>
        <end position="143"/>
    </location>
</feature>
<dbReference type="Proteomes" id="UP001159427">
    <property type="component" value="Unassembled WGS sequence"/>
</dbReference>
<feature type="compositionally biased region" description="Basic and acidic residues" evidence="1">
    <location>
        <begin position="41"/>
        <end position="54"/>
    </location>
</feature>
<feature type="compositionally biased region" description="Polar residues" evidence="1">
    <location>
        <begin position="171"/>
        <end position="186"/>
    </location>
</feature>
<dbReference type="EMBL" id="CALNXI010000666">
    <property type="protein sequence ID" value="CAH3030931.1"/>
    <property type="molecule type" value="Genomic_DNA"/>
</dbReference>
<name>A0ABN8MMB1_9CNID</name>
<feature type="compositionally biased region" description="Low complexity" evidence="1">
    <location>
        <begin position="59"/>
        <end position="70"/>
    </location>
</feature>
<feature type="region of interest" description="Disordered" evidence="1">
    <location>
        <begin position="166"/>
        <end position="196"/>
    </location>
</feature>
<feature type="region of interest" description="Disordered" evidence="1">
    <location>
        <begin position="429"/>
        <end position="456"/>
    </location>
</feature>
<keyword evidence="3" id="KW-1185">Reference proteome</keyword>
<organism evidence="2 3">
    <name type="scientific">Porites evermanni</name>
    <dbReference type="NCBI Taxonomy" id="104178"/>
    <lineage>
        <taxon>Eukaryota</taxon>
        <taxon>Metazoa</taxon>
        <taxon>Cnidaria</taxon>
        <taxon>Anthozoa</taxon>
        <taxon>Hexacorallia</taxon>
        <taxon>Scleractinia</taxon>
        <taxon>Fungiina</taxon>
        <taxon>Poritidae</taxon>
        <taxon>Porites</taxon>
    </lineage>
</organism>
<protein>
    <submittedName>
        <fullName evidence="2">Uncharacterized protein</fullName>
    </submittedName>
</protein>
<evidence type="ECO:0000313" key="2">
    <source>
        <dbReference type="EMBL" id="CAH3030931.1"/>
    </source>
</evidence>
<evidence type="ECO:0000313" key="3">
    <source>
        <dbReference type="Proteomes" id="UP001159427"/>
    </source>
</evidence>
<sequence>MAEKRSKRERKVRSNTEFFGAGLLHKEEVELRRALNASLREVRRSHTKKEEKPSEFIATTTRSVWSTTNTEVSQEDDQSDESLEMTKTVCIGTNTMFRIKSDRSKKSDDTNKGKGGSSKKQKTERGQKINKASQQESELFKKPLKRNNGAEISFCSFKKKKKGIKGIESEPSFQNGSKMPSKSTAGEPTKSGVVGDKVGLNEEMGMSIDIVKKGFKSPTKTNKVCELSGGKKPKMLVKDKAALYKPLHKRNMKSAHKSKIVQSLNAKFSAAVGDETLLSAEIKNEGDIQTDDTACSDKIKKKSFSVQNNGEKLEQMSGPSEVINSQDKNCELRLQVSNAGHGKMRRRLKHKLKDRKLVCPLGEIYIPANVAKTEDFLTFLCLRGNSSLPRCFDVFKDPDPFFTQPAQQFPGNMALPCSTFPMQSSVIYSPPSSCTPSESSAPSPMSSTDGWIINDD</sequence>
<feature type="compositionally biased region" description="Basic and acidic residues" evidence="1">
    <location>
        <begin position="99"/>
        <end position="112"/>
    </location>
</feature>
<comment type="caution">
    <text evidence="2">The sequence shown here is derived from an EMBL/GenBank/DDBJ whole genome shotgun (WGS) entry which is preliminary data.</text>
</comment>
<proteinExistence type="predicted"/>